<proteinExistence type="predicted"/>
<keyword evidence="2" id="KW-0255">Endonuclease</keyword>
<keyword evidence="3" id="KW-1185">Reference proteome</keyword>
<accession>D7WBK6</accession>
<comment type="caution">
    <text evidence="2">The sequence shown here is derived from an EMBL/GenBank/DDBJ whole genome shotgun (WGS) entry which is preliminary data.</text>
</comment>
<keyword evidence="2" id="KW-0540">Nuclease</keyword>
<dbReference type="OrthoDB" id="4412276at2"/>
<dbReference type="eggNOG" id="COG1403">
    <property type="taxonomic scope" value="Bacteria"/>
</dbReference>
<dbReference type="EMBL" id="ACLJ02000001">
    <property type="protein sequence ID" value="EFK55237.1"/>
    <property type="molecule type" value="Genomic_DNA"/>
</dbReference>
<evidence type="ECO:0000259" key="1">
    <source>
        <dbReference type="SMART" id="SM00507"/>
    </source>
</evidence>
<dbReference type="SMART" id="SM00507">
    <property type="entry name" value="HNHc"/>
    <property type="match status" value="1"/>
</dbReference>
<name>D7WBK6_9CORY</name>
<dbReference type="AlphaFoldDB" id="D7WBK6"/>
<dbReference type="HOGENOM" id="CLU_051470_0_0_11"/>
<reference evidence="2" key="1">
    <citation type="submission" date="2010-06" db="EMBL/GenBank/DDBJ databases">
        <authorList>
            <person name="Muzny D."/>
            <person name="Qin X."/>
            <person name="Buhay C."/>
            <person name="Dugan-Rocha S."/>
            <person name="Ding Y."/>
            <person name="Chen G."/>
            <person name="Hawes A."/>
            <person name="Holder M."/>
            <person name="Jhangiani S."/>
            <person name="Johnson A."/>
            <person name="Khan Z."/>
            <person name="Li Z."/>
            <person name="Liu W."/>
            <person name="Liu X."/>
            <person name="Perez L."/>
            <person name="Shen H."/>
            <person name="Wang Q."/>
            <person name="Watt J."/>
            <person name="Xi L."/>
            <person name="Xin Y."/>
            <person name="Zhou J."/>
            <person name="Deng J."/>
            <person name="Jiang H."/>
            <person name="Liu Y."/>
            <person name="Qu J."/>
            <person name="Song X.-Z."/>
            <person name="Zhang L."/>
            <person name="Villasana D."/>
            <person name="Johnson A."/>
            <person name="Liu J."/>
            <person name="Liyanage D."/>
            <person name="Lorensuhewa L."/>
            <person name="Robinson T."/>
            <person name="Song A."/>
            <person name="Song B.-B."/>
            <person name="Dinh H."/>
            <person name="Thornton R."/>
            <person name="Coyle M."/>
            <person name="Francisco L."/>
            <person name="Jackson L."/>
            <person name="Javaid M."/>
            <person name="Korchina V."/>
            <person name="Kovar C."/>
            <person name="Mata R."/>
            <person name="Mathew T."/>
            <person name="Ngo R."/>
            <person name="Nguyen L."/>
            <person name="Nguyen N."/>
            <person name="Okwuonu G."/>
            <person name="Ongeri F."/>
            <person name="Pham C."/>
            <person name="Simmons D."/>
            <person name="Wilczek-Boney K."/>
            <person name="Hale W."/>
            <person name="Jakkamsetti A."/>
            <person name="Pham P."/>
            <person name="Ruth R."/>
            <person name="San Lucas F."/>
            <person name="Warren J."/>
            <person name="Zhang J."/>
            <person name="Zhao Z."/>
            <person name="Zhou C."/>
            <person name="Zhu D."/>
            <person name="Lee S."/>
            <person name="Bess C."/>
            <person name="Blankenburg K."/>
            <person name="Forbes L."/>
            <person name="Fu Q."/>
            <person name="Gubbala S."/>
            <person name="Hirani K."/>
            <person name="Jayaseelan J.C."/>
            <person name="Lara F."/>
            <person name="Munidasa M."/>
            <person name="Palculict T."/>
            <person name="Patil S."/>
            <person name="Pu L.-L."/>
            <person name="Saada N."/>
            <person name="Tang L."/>
            <person name="Weissenberger G."/>
            <person name="Zhu Y."/>
            <person name="Hemphill L."/>
            <person name="Shang Y."/>
            <person name="Youmans B."/>
            <person name="Ayvaz T."/>
            <person name="Ross M."/>
            <person name="Santibanez J."/>
            <person name="Aqrawi P."/>
            <person name="Gross S."/>
            <person name="Joshi V."/>
            <person name="Fowler G."/>
            <person name="Nazareth L."/>
            <person name="Reid J."/>
            <person name="Worley K."/>
            <person name="Petrosino J."/>
            <person name="Highlander S."/>
            <person name="Gibbs R."/>
        </authorList>
    </citation>
    <scope>NUCLEOTIDE SEQUENCE [LARGE SCALE GENOMIC DNA]</scope>
    <source>
        <strain evidence="2">ATCC 33030</strain>
    </source>
</reference>
<protein>
    <submittedName>
        <fullName evidence="2">HNH endonuclease domain protein</fullName>
    </submittedName>
</protein>
<dbReference type="STRING" id="585529.HMPREF0291_10495"/>
<feature type="domain" description="HNH nuclease" evidence="1">
    <location>
        <begin position="263"/>
        <end position="316"/>
    </location>
</feature>
<gene>
    <name evidence="2" type="ORF">HMPREF0291_10495</name>
</gene>
<organism evidence="2 3">
    <name type="scientific">Corynebacterium genitalium ATCC 33030</name>
    <dbReference type="NCBI Taxonomy" id="585529"/>
    <lineage>
        <taxon>Bacteria</taxon>
        <taxon>Bacillati</taxon>
        <taxon>Actinomycetota</taxon>
        <taxon>Actinomycetes</taxon>
        <taxon>Mycobacteriales</taxon>
        <taxon>Corynebacteriaceae</taxon>
        <taxon>Corynebacterium</taxon>
    </lineage>
</organism>
<dbReference type="InterPro" id="IPR003615">
    <property type="entry name" value="HNH_nuc"/>
</dbReference>
<evidence type="ECO:0000313" key="2">
    <source>
        <dbReference type="EMBL" id="EFK55237.1"/>
    </source>
</evidence>
<dbReference type="GO" id="GO:0004519">
    <property type="term" value="F:endonuclease activity"/>
    <property type="evidence" value="ECO:0007669"/>
    <property type="project" value="UniProtKB-KW"/>
</dbReference>
<evidence type="ECO:0000313" key="3">
    <source>
        <dbReference type="Proteomes" id="UP000004208"/>
    </source>
</evidence>
<dbReference type="CDD" id="cd00085">
    <property type="entry name" value="HNHc"/>
    <property type="match status" value="1"/>
</dbReference>
<dbReference type="RefSeq" id="WP_005287434.1">
    <property type="nucleotide sequence ID" value="NZ_CM000961.1"/>
</dbReference>
<sequence length="373" mass="40675">MDTFNDLVSAHSAPRLGALKDFNKQQALNAGVEPSVVNNWKLVHDAYFGEGLSDTKQAKAVAKATALGLSIGMLATIERAIRHIKHATRRHTMRMKVLSAASRIGRTCAAMSKLLKNIVPPKEPPARQEHASISEPKDGYATLTLTASEKFMADLKHLLMSGLDSVTSPGRHMAAKLIALLRDGGGVPEAVPRPLLLVGLPDYTKIMDGEGDDVVLGLTNGTTMTGAEYLNQIASNTPHLEAALFHPTQGAVNMYRSQRLANDKQRDLARAVQPVCAHPDCHHAADLCQVHHADAWKNGGETNVSNLVPLCRYHNRINDDDPSIRRTRGRIEMRDGRPVWISPYGNERINPRHRFGAMDVLFGAAPGERAIVA</sequence>
<dbReference type="Gene3D" id="1.10.30.50">
    <property type="match status" value="1"/>
</dbReference>
<dbReference type="Proteomes" id="UP000004208">
    <property type="component" value="Unassembled WGS sequence"/>
</dbReference>
<keyword evidence="2" id="KW-0378">Hydrolase</keyword>